<dbReference type="GO" id="GO:0004358">
    <property type="term" value="F:L-glutamate N-acetyltransferase activity, acting on acetyl-L-ornithine as donor"/>
    <property type="evidence" value="ECO:0007669"/>
    <property type="project" value="UniProtKB-UniRule"/>
</dbReference>
<reference evidence="9 10" key="1">
    <citation type="submission" date="2018-06" db="EMBL/GenBank/DDBJ databases">
        <title>Marinomonas sp. YLB-05 draft genome sequence.</title>
        <authorList>
            <person name="Yu L."/>
            <person name="Tang X."/>
        </authorList>
    </citation>
    <scope>NUCLEOTIDE SEQUENCE [LARGE SCALE GENOMIC DNA]</scope>
    <source>
        <strain evidence="9 10">YLB-05</strain>
    </source>
</reference>
<dbReference type="Proteomes" id="UP000254326">
    <property type="component" value="Unassembled WGS sequence"/>
</dbReference>
<dbReference type="PANTHER" id="PTHR23100:SF0">
    <property type="entry name" value="ARGININE BIOSYNTHESIS BIFUNCTIONAL PROTEIN ARGJ, MITOCHONDRIAL"/>
    <property type="match status" value="1"/>
</dbReference>
<dbReference type="FunFam" id="3.60.70.12:FF:000001">
    <property type="entry name" value="Arginine biosynthesis bifunctional protein ArgJ, chloroplastic"/>
    <property type="match status" value="1"/>
</dbReference>
<feature type="chain" id="PRO_5023290860" description="Arginine biosynthesis bifunctional protein ArgJ alpha chain" evidence="8">
    <location>
        <begin position="1"/>
        <end position="191"/>
    </location>
</feature>
<proteinExistence type="inferred from homology"/>
<evidence type="ECO:0000256" key="3">
    <source>
        <dbReference type="ARBA" id="ARBA00022571"/>
    </source>
</evidence>
<comment type="subunit">
    <text evidence="2 8">Heterotetramer of two alpha and two beta chains.</text>
</comment>
<feature type="binding site" evidence="8">
    <location>
        <position position="408"/>
    </location>
    <ligand>
        <name>substrate</name>
    </ligand>
</feature>
<evidence type="ECO:0000256" key="1">
    <source>
        <dbReference type="ARBA" id="ARBA00006774"/>
    </source>
</evidence>
<feature type="active site" description="Nucleophile" evidence="8">
    <location>
        <position position="192"/>
    </location>
</feature>
<dbReference type="EC" id="2.3.1.1" evidence="8"/>
<dbReference type="Gene3D" id="3.60.70.12">
    <property type="entry name" value="L-amino peptidase D-ALA esterase/amidase"/>
    <property type="match status" value="1"/>
</dbReference>
<keyword evidence="10" id="KW-1185">Reference proteome</keyword>
<keyword evidence="7 8" id="KW-0012">Acyltransferase</keyword>
<feature type="binding site" evidence="8">
    <location>
        <position position="155"/>
    </location>
    <ligand>
        <name>substrate</name>
    </ligand>
</feature>
<dbReference type="RefSeq" id="WP_115469275.1">
    <property type="nucleotide sequence ID" value="NZ_QKRA01000011.1"/>
</dbReference>
<sequence length="408" mass="42897">MAVGLNAFPEIPEIKGVRFAAVEAGIKKANKKDLVVFELSEGSSVAGVFTQNQFCAAPVRVCREHLASDTTTPRYLVINTGNANAGTGKSGYEKAITTCEAVASQVGVQKHQVLPFSTGVIGEPLPVDKILAALPNALSSLKSIGWKDAGLGIMTTDTLPKGAFRQVEVFGKIVTIGGISKGAGMIRPNMATMLGYIFTDAAVDQKVLASLLKSTTNQSFNRITIDSDTSTNDSCIAVATGLAENESISDLSCGDGLVFAEAFLAVMQELAHAIVRDGEGATKFVTVEVTGAAQVNDATKTAFEIAHSPLVKTALFASDPNWGRILAVVGRAGVEDLQVDKVSININGCEIVKNGGRSSDYTEEAGQVAMAPSEIHILVDLGAGDCSDTVWTTDFSHDYVTINAEYRT</sequence>
<keyword evidence="5 8" id="KW-0808">Transferase</keyword>
<evidence type="ECO:0000313" key="10">
    <source>
        <dbReference type="Proteomes" id="UP000254326"/>
    </source>
</evidence>
<keyword evidence="4 8" id="KW-0028">Amino-acid biosynthesis</keyword>
<evidence type="ECO:0000256" key="2">
    <source>
        <dbReference type="ARBA" id="ARBA00011475"/>
    </source>
</evidence>
<dbReference type="PANTHER" id="PTHR23100">
    <property type="entry name" value="ARGININE BIOSYNTHESIS BIFUNCTIONAL PROTEIN ARGJ"/>
    <property type="match status" value="1"/>
</dbReference>
<dbReference type="NCBIfam" id="TIGR00120">
    <property type="entry name" value="ArgJ"/>
    <property type="match status" value="1"/>
</dbReference>
<dbReference type="InterPro" id="IPR002813">
    <property type="entry name" value="Arg_biosynth_ArgJ"/>
</dbReference>
<accession>A0A370U5D3</accession>
<comment type="pathway">
    <text evidence="8">Amino-acid biosynthesis; L-arginine biosynthesis; N(2)-acetyl-L-ornithine from L-glutamate: step 1/4.</text>
</comment>
<comment type="function">
    <text evidence="8">Catalyzes two activities which are involved in the cyclic version of arginine biosynthesis: the synthesis of N-acetylglutamate from glutamate and acetyl-CoA as the acetyl donor, and of ornithine by transacetylation between N(2)-acetylornithine and glutamate.</text>
</comment>
<dbReference type="AlphaFoldDB" id="A0A370U5D3"/>
<keyword evidence="8" id="KW-0511">Multifunctional enzyme</keyword>
<dbReference type="GO" id="GO:0005737">
    <property type="term" value="C:cytoplasm"/>
    <property type="evidence" value="ECO:0007669"/>
    <property type="project" value="UniProtKB-SubCell"/>
</dbReference>
<keyword evidence="6 8" id="KW-0068">Autocatalytic cleavage</keyword>
<dbReference type="Gene3D" id="3.10.20.340">
    <property type="entry name" value="ArgJ beta chain, C-terminal domain"/>
    <property type="match status" value="1"/>
</dbReference>
<evidence type="ECO:0000256" key="5">
    <source>
        <dbReference type="ARBA" id="ARBA00022679"/>
    </source>
</evidence>
<dbReference type="GO" id="GO:0004042">
    <property type="term" value="F:L-glutamate N-acetyltransferase activity"/>
    <property type="evidence" value="ECO:0007669"/>
    <property type="project" value="UniProtKB-UniRule"/>
</dbReference>
<feature type="chain" id="PRO_5023290861" description="Arginine biosynthesis bifunctional protein ArgJ beta chain" evidence="8">
    <location>
        <begin position="192"/>
        <end position="408"/>
    </location>
</feature>
<dbReference type="OrthoDB" id="9804242at2"/>
<dbReference type="GO" id="GO:0006592">
    <property type="term" value="P:ornithine biosynthetic process"/>
    <property type="evidence" value="ECO:0007669"/>
    <property type="project" value="TreeGrafter"/>
</dbReference>
<comment type="catalytic activity">
    <reaction evidence="8">
        <text>N(2)-acetyl-L-ornithine + L-glutamate = N-acetyl-L-glutamate + L-ornithine</text>
        <dbReference type="Rhea" id="RHEA:15349"/>
        <dbReference type="ChEBI" id="CHEBI:29985"/>
        <dbReference type="ChEBI" id="CHEBI:44337"/>
        <dbReference type="ChEBI" id="CHEBI:46911"/>
        <dbReference type="ChEBI" id="CHEBI:57805"/>
        <dbReference type="EC" id="2.3.1.35"/>
    </reaction>
</comment>
<dbReference type="EC" id="2.3.1.35" evidence="8"/>
<feature type="binding site" evidence="8">
    <location>
        <position position="279"/>
    </location>
    <ligand>
        <name>substrate</name>
    </ligand>
</feature>
<dbReference type="InterPro" id="IPR016117">
    <property type="entry name" value="ArgJ-like_dom_sf"/>
</dbReference>
<protein>
    <recommendedName>
        <fullName evidence="8">Arginine biosynthesis bifunctional protein ArgJ</fullName>
    </recommendedName>
    <domain>
        <recommendedName>
            <fullName evidence="8">Glutamate N-acetyltransferase</fullName>
            <ecNumber evidence="8">2.3.1.35</ecNumber>
        </recommendedName>
        <alternativeName>
            <fullName evidence="8">Ornithine acetyltransferase</fullName>
            <shortName evidence="8">OATase</shortName>
        </alternativeName>
        <alternativeName>
            <fullName evidence="8">Ornithine transacetylase</fullName>
        </alternativeName>
    </domain>
    <domain>
        <recommendedName>
            <fullName evidence="8">Amino-acid acetyltransferase</fullName>
            <ecNumber evidence="8">2.3.1.1</ecNumber>
        </recommendedName>
        <alternativeName>
            <fullName evidence="8">N-acetylglutamate synthase</fullName>
            <shortName evidence="8">AGSase</shortName>
        </alternativeName>
    </domain>
    <component>
        <recommendedName>
            <fullName evidence="8">Arginine biosynthesis bifunctional protein ArgJ alpha chain</fullName>
        </recommendedName>
    </component>
    <component>
        <recommendedName>
            <fullName evidence="8">Arginine biosynthesis bifunctional protein ArgJ beta chain</fullName>
        </recommendedName>
    </component>
</protein>
<comment type="pathway">
    <text evidence="8">Amino-acid biosynthesis; L-arginine biosynthesis; L-ornithine and N-acetyl-L-glutamate from L-glutamate and N(2)-acetyl-L-ornithine (cyclic): step 1/1.</text>
</comment>
<evidence type="ECO:0000313" key="9">
    <source>
        <dbReference type="EMBL" id="RDL42958.1"/>
    </source>
</evidence>
<gene>
    <name evidence="8 9" type="primary">argJ</name>
    <name evidence="9" type="ORF">DN730_16620</name>
</gene>
<organism evidence="9 10">
    <name type="scientific">Marinomonas piezotolerans</name>
    <dbReference type="NCBI Taxonomy" id="2213058"/>
    <lineage>
        <taxon>Bacteria</taxon>
        <taxon>Pseudomonadati</taxon>
        <taxon>Pseudomonadota</taxon>
        <taxon>Gammaproteobacteria</taxon>
        <taxon>Oceanospirillales</taxon>
        <taxon>Oceanospirillaceae</taxon>
        <taxon>Marinomonas</taxon>
    </lineage>
</organism>
<keyword evidence="3 8" id="KW-0055">Arginine biosynthesis</keyword>
<dbReference type="UniPathway" id="UPA00068">
    <property type="reaction ID" value="UER00106"/>
</dbReference>
<dbReference type="SUPFAM" id="SSF56266">
    <property type="entry name" value="DmpA/ArgJ-like"/>
    <property type="match status" value="1"/>
</dbReference>
<comment type="similarity">
    <text evidence="1 8">Belongs to the ArgJ family.</text>
</comment>
<evidence type="ECO:0000256" key="7">
    <source>
        <dbReference type="ARBA" id="ARBA00023315"/>
    </source>
</evidence>
<evidence type="ECO:0000256" key="4">
    <source>
        <dbReference type="ARBA" id="ARBA00022605"/>
    </source>
</evidence>
<dbReference type="NCBIfam" id="NF003802">
    <property type="entry name" value="PRK05388.1"/>
    <property type="match status" value="1"/>
</dbReference>
<feature type="binding site" evidence="8">
    <location>
        <position position="192"/>
    </location>
    <ligand>
        <name>substrate</name>
    </ligand>
</feature>
<dbReference type="Pfam" id="PF01960">
    <property type="entry name" value="ArgJ"/>
    <property type="match status" value="1"/>
</dbReference>
<comment type="subcellular location">
    <subcellularLocation>
        <location evidence="8">Cytoplasm</location>
    </subcellularLocation>
</comment>
<keyword evidence="8" id="KW-0963">Cytoplasm</keyword>
<evidence type="ECO:0000256" key="8">
    <source>
        <dbReference type="HAMAP-Rule" id="MF_01106"/>
    </source>
</evidence>
<dbReference type="HAMAP" id="MF_01106">
    <property type="entry name" value="ArgJ"/>
    <property type="match status" value="1"/>
</dbReference>
<dbReference type="EMBL" id="QKRA01000011">
    <property type="protein sequence ID" value="RDL42958.1"/>
    <property type="molecule type" value="Genomic_DNA"/>
</dbReference>
<comment type="caution">
    <text evidence="9">The sequence shown here is derived from an EMBL/GenBank/DDBJ whole genome shotgun (WGS) entry which is preliminary data.</text>
</comment>
<feature type="site" description="Involved in the stabilization of negative charge on the oxyanion by the formation of the oxyanion hole" evidence="8">
    <location>
        <position position="118"/>
    </location>
</feature>
<dbReference type="CDD" id="cd02152">
    <property type="entry name" value="OAT"/>
    <property type="match status" value="1"/>
</dbReference>
<feature type="site" description="Involved in the stabilization of negative charge on the oxyanion by the formation of the oxyanion hole" evidence="8">
    <location>
        <position position="119"/>
    </location>
</feature>
<comment type="catalytic activity">
    <reaction evidence="8">
        <text>L-glutamate + acetyl-CoA = N-acetyl-L-glutamate + CoA + H(+)</text>
        <dbReference type="Rhea" id="RHEA:24292"/>
        <dbReference type="ChEBI" id="CHEBI:15378"/>
        <dbReference type="ChEBI" id="CHEBI:29985"/>
        <dbReference type="ChEBI" id="CHEBI:44337"/>
        <dbReference type="ChEBI" id="CHEBI:57287"/>
        <dbReference type="ChEBI" id="CHEBI:57288"/>
        <dbReference type="EC" id="2.3.1.1"/>
    </reaction>
</comment>
<dbReference type="InterPro" id="IPR042195">
    <property type="entry name" value="ArgJ_beta_C"/>
</dbReference>
<dbReference type="GO" id="GO:0006526">
    <property type="term" value="P:L-arginine biosynthetic process"/>
    <property type="evidence" value="ECO:0007669"/>
    <property type="project" value="UniProtKB-UniRule"/>
</dbReference>
<feature type="binding site" evidence="8">
    <location>
        <position position="181"/>
    </location>
    <ligand>
        <name>substrate</name>
    </ligand>
</feature>
<feature type="site" description="Cleavage; by autolysis" evidence="8">
    <location>
        <begin position="191"/>
        <end position="192"/>
    </location>
</feature>
<feature type="binding site" evidence="8">
    <location>
        <position position="403"/>
    </location>
    <ligand>
        <name>substrate</name>
    </ligand>
</feature>
<name>A0A370U5D3_9GAMM</name>
<evidence type="ECO:0000256" key="6">
    <source>
        <dbReference type="ARBA" id="ARBA00022813"/>
    </source>
</evidence>